<feature type="domain" description="HTH gntR-type" evidence="4">
    <location>
        <begin position="19"/>
        <end position="87"/>
    </location>
</feature>
<dbReference type="PRINTS" id="PR00035">
    <property type="entry name" value="HTHGNTR"/>
</dbReference>
<dbReference type="GO" id="GO:0045892">
    <property type="term" value="P:negative regulation of DNA-templated transcription"/>
    <property type="evidence" value="ECO:0007669"/>
    <property type="project" value="TreeGrafter"/>
</dbReference>
<evidence type="ECO:0000256" key="3">
    <source>
        <dbReference type="ARBA" id="ARBA00023163"/>
    </source>
</evidence>
<dbReference type="InterPro" id="IPR028978">
    <property type="entry name" value="Chorismate_lyase_/UTRA_dom_sf"/>
</dbReference>
<dbReference type="Proteomes" id="UP000245753">
    <property type="component" value="Unassembled WGS sequence"/>
</dbReference>
<protein>
    <submittedName>
        <fullName evidence="5">GntR family transcriptional regulator</fullName>
    </submittedName>
</protein>
<dbReference type="EMBL" id="QFFN01000004">
    <property type="protein sequence ID" value="PWG60322.1"/>
    <property type="molecule type" value="Genomic_DNA"/>
</dbReference>
<dbReference type="InterPro" id="IPR000524">
    <property type="entry name" value="Tscrpt_reg_HTH_GntR"/>
</dbReference>
<dbReference type="PANTHER" id="PTHR44846:SF1">
    <property type="entry name" value="MANNOSYL-D-GLYCERATE TRANSPORT_METABOLISM SYSTEM REPRESSOR MNGR-RELATED"/>
    <property type="match status" value="1"/>
</dbReference>
<dbReference type="OrthoDB" id="3182938at2"/>
<dbReference type="SUPFAM" id="SSF64288">
    <property type="entry name" value="Chorismate lyase-like"/>
    <property type="match status" value="1"/>
</dbReference>
<dbReference type="Pfam" id="PF07702">
    <property type="entry name" value="UTRA"/>
    <property type="match status" value="1"/>
</dbReference>
<evidence type="ECO:0000256" key="2">
    <source>
        <dbReference type="ARBA" id="ARBA00023125"/>
    </source>
</evidence>
<gene>
    <name evidence="5" type="ORF">DF200_02815</name>
</gene>
<evidence type="ECO:0000256" key="1">
    <source>
        <dbReference type="ARBA" id="ARBA00023015"/>
    </source>
</evidence>
<keyword evidence="3" id="KW-0804">Transcription</keyword>
<dbReference type="RefSeq" id="WP_109136787.1">
    <property type="nucleotide sequence ID" value="NZ_QFFN01000004.1"/>
</dbReference>
<organism evidence="5 6">
    <name type="scientific">Bifidobacterium catulorum</name>
    <dbReference type="NCBI Taxonomy" id="1630173"/>
    <lineage>
        <taxon>Bacteria</taxon>
        <taxon>Bacillati</taxon>
        <taxon>Actinomycetota</taxon>
        <taxon>Actinomycetes</taxon>
        <taxon>Bifidobacteriales</taxon>
        <taxon>Bifidobacteriaceae</taxon>
        <taxon>Bifidobacterium</taxon>
    </lineage>
</organism>
<evidence type="ECO:0000313" key="5">
    <source>
        <dbReference type="EMBL" id="PWG60322.1"/>
    </source>
</evidence>
<comment type="caution">
    <text evidence="5">The sequence shown here is derived from an EMBL/GenBank/DDBJ whole genome shotgun (WGS) entry which is preliminary data.</text>
</comment>
<dbReference type="InterPro" id="IPR036390">
    <property type="entry name" value="WH_DNA-bd_sf"/>
</dbReference>
<keyword evidence="6" id="KW-1185">Reference proteome</keyword>
<dbReference type="Gene3D" id="3.40.1410.10">
    <property type="entry name" value="Chorismate lyase-like"/>
    <property type="match status" value="1"/>
</dbReference>
<dbReference type="CDD" id="cd07377">
    <property type="entry name" value="WHTH_GntR"/>
    <property type="match status" value="1"/>
</dbReference>
<dbReference type="Pfam" id="PF00392">
    <property type="entry name" value="GntR"/>
    <property type="match status" value="1"/>
</dbReference>
<dbReference type="SUPFAM" id="SSF46785">
    <property type="entry name" value="Winged helix' DNA-binding domain"/>
    <property type="match status" value="1"/>
</dbReference>
<reference evidence="5 6" key="1">
    <citation type="journal article" date="2018" name="Int. J. Syst. Evol. Microbiol.">
        <title>Bifidobacterium catulorum sp. nov., a novel taxon from the faeces of the baby common marmoset (Callithrix jacchus).</title>
        <authorList>
            <person name="Modesto M."/>
            <person name="Michelini S."/>
            <person name="Oki K."/>
            <person name="Biavati B."/>
            <person name="Watanabe K."/>
            <person name="Mattarelli P."/>
        </authorList>
    </citation>
    <scope>NUCLEOTIDE SEQUENCE [LARGE SCALE GENOMIC DNA]</scope>
    <source>
        <strain evidence="5 6">MRM 8.19</strain>
    </source>
</reference>
<dbReference type="AlphaFoldDB" id="A0A2U2MU39"/>
<dbReference type="GO" id="GO:0003700">
    <property type="term" value="F:DNA-binding transcription factor activity"/>
    <property type="evidence" value="ECO:0007669"/>
    <property type="project" value="InterPro"/>
</dbReference>
<keyword evidence="1" id="KW-0805">Transcription regulation</keyword>
<dbReference type="Gene3D" id="1.10.10.10">
    <property type="entry name" value="Winged helix-like DNA-binding domain superfamily/Winged helix DNA-binding domain"/>
    <property type="match status" value="1"/>
</dbReference>
<dbReference type="InterPro" id="IPR011663">
    <property type="entry name" value="UTRA"/>
</dbReference>
<proteinExistence type="predicted"/>
<sequence length="260" mass="27834">MGTTAEEYLSSPVVITHRQPIRIAVYSRLAAGIRSGVLPAGTLLPRESELAERLGVSRTPVREALILLEEDGLLTTKRGVGRFVADSLPALGLEKIQPFEDIMATGGADIEVSPIKTLFDSATEFVSDRLRIAVGDDTWFRESLVSVGGAPAAIVQEHLPSHRDAEVGLDIDATLRQLPDDGRTLLAELIDRTGASFSKGECHLAASTAGESRAPLLHVADDAPVLILTETILHNDRPAYLGKYIVSTNVHGLSIMQTGV</sequence>
<evidence type="ECO:0000259" key="4">
    <source>
        <dbReference type="PROSITE" id="PS50949"/>
    </source>
</evidence>
<accession>A0A2U2MU39</accession>
<dbReference type="GO" id="GO:0003677">
    <property type="term" value="F:DNA binding"/>
    <property type="evidence" value="ECO:0007669"/>
    <property type="project" value="UniProtKB-KW"/>
</dbReference>
<keyword evidence="2" id="KW-0238">DNA-binding</keyword>
<dbReference type="PROSITE" id="PS50949">
    <property type="entry name" value="HTH_GNTR"/>
    <property type="match status" value="1"/>
</dbReference>
<dbReference type="SMART" id="SM00345">
    <property type="entry name" value="HTH_GNTR"/>
    <property type="match status" value="1"/>
</dbReference>
<dbReference type="SMART" id="SM00866">
    <property type="entry name" value="UTRA"/>
    <property type="match status" value="1"/>
</dbReference>
<dbReference type="InterPro" id="IPR050679">
    <property type="entry name" value="Bact_HTH_transcr_reg"/>
</dbReference>
<name>A0A2U2MU39_9BIFI</name>
<dbReference type="InterPro" id="IPR036388">
    <property type="entry name" value="WH-like_DNA-bd_sf"/>
</dbReference>
<dbReference type="PANTHER" id="PTHR44846">
    <property type="entry name" value="MANNOSYL-D-GLYCERATE TRANSPORT/METABOLISM SYSTEM REPRESSOR MNGR-RELATED"/>
    <property type="match status" value="1"/>
</dbReference>
<evidence type="ECO:0000313" key="6">
    <source>
        <dbReference type="Proteomes" id="UP000245753"/>
    </source>
</evidence>